<evidence type="ECO:0008006" key="2">
    <source>
        <dbReference type="Google" id="ProtNLM"/>
    </source>
</evidence>
<dbReference type="Gene3D" id="2.160.10.10">
    <property type="entry name" value="Hexapeptide repeat proteins"/>
    <property type="match status" value="1"/>
</dbReference>
<dbReference type="InterPro" id="IPR020019">
    <property type="entry name" value="AcTrfase_PglD-like"/>
</dbReference>
<dbReference type="Pfam" id="PF00132">
    <property type="entry name" value="Hexapep"/>
    <property type="match status" value="1"/>
</dbReference>
<dbReference type="InterPro" id="IPR001451">
    <property type="entry name" value="Hexapep"/>
</dbReference>
<dbReference type="PANTHER" id="PTHR43300">
    <property type="entry name" value="ACETYLTRANSFERASE"/>
    <property type="match status" value="1"/>
</dbReference>
<protein>
    <recommendedName>
        <fullName evidence="2">Hexapeptide repeat-containing transferase</fullName>
    </recommendedName>
</protein>
<dbReference type="EMBL" id="MN740587">
    <property type="protein sequence ID" value="QHU35351.1"/>
    <property type="molecule type" value="Genomic_DNA"/>
</dbReference>
<sequence>MCSKVVIFGTNQLAELAEYYIRNDTNLEVEAFTVHKKFKNCDIFKDKPVVDFEDIEKNYPPSEYFLFAPLSGKNLNKIRESVYNEGKIKGYKFYTYLSSKATILTEKIGENCFILEDNTIQPYVEIGNNCVLWSGNHIGHHSKIEDHVFITSHCVISGNCIIKSHSWLGVNCTLRDGLIIENGTLIAMSASVTKNTVAFTVYMGVPAKPKGKSDIEKVAMSL</sequence>
<organism evidence="1">
    <name type="scientific">viral metagenome</name>
    <dbReference type="NCBI Taxonomy" id="1070528"/>
    <lineage>
        <taxon>unclassified sequences</taxon>
        <taxon>metagenomes</taxon>
        <taxon>organismal metagenomes</taxon>
    </lineage>
</organism>
<dbReference type="CDD" id="cd03360">
    <property type="entry name" value="LbH_AT_putative"/>
    <property type="match status" value="1"/>
</dbReference>
<dbReference type="PANTHER" id="PTHR43300:SF4">
    <property type="entry name" value="ACYL-[ACYL-CARRIER-PROTEIN]--UDP-N-ACETYLGLUCOSAMINE O-ACYLTRANSFERASE"/>
    <property type="match status" value="1"/>
</dbReference>
<accession>A0A6C0M023</accession>
<dbReference type="SUPFAM" id="SSF51161">
    <property type="entry name" value="Trimeric LpxA-like enzymes"/>
    <property type="match status" value="1"/>
</dbReference>
<name>A0A6C0M023_9ZZZZ</name>
<reference evidence="1" key="1">
    <citation type="journal article" date="2020" name="Nature">
        <title>Giant virus diversity and host interactions through global metagenomics.</title>
        <authorList>
            <person name="Schulz F."/>
            <person name="Roux S."/>
            <person name="Paez-Espino D."/>
            <person name="Jungbluth S."/>
            <person name="Walsh D.A."/>
            <person name="Denef V.J."/>
            <person name="McMahon K.D."/>
            <person name="Konstantinidis K.T."/>
            <person name="Eloe-Fadrosh E.A."/>
            <person name="Kyrpides N.C."/>
            <person name="Woyke T."/>
        </authorList>
    </citation>
    <scope>NUCLEOTIDE SEQUENCE</scope>
    <source>
        <strain evidence="1">GVMAG-S-1017745-26</strain>
    </source>
</reference>
<dbReference type="AlphaFoldDB" id="A0A6C0M023"/>
<dbReference type="InterPro" id="IPR011004">
    <property type="entry name" value="Trimer_LpxA-like_sf"/>
</dbReference>
<dbReference type="InterPro" id="IPR050179">
    <property type="entry name" value="Trans_hexapeptide_repeat"/>
</dbReference>
<evidence type="ECO:0000313" key="1">
    <source>
        <dbReference type="EMBL" id="QHU35351.1"/>
    </source>
</evidence>
<proteinExistence type="predicted"/>